<dbReference type="AlphaFoldDB" id="A0A328E575"/>
<proteinExistence type="predicted"/>
<keyword evidence="3" id="KW-1185">Reference proteome</keyword>
<dbReference type="EMBL" id="NQVE01000027">
    <property type="protein sequence ID" value="RAL53142.1"/>
    <property type="molecule type" value="Genomic_DNA"/>
</dbReference>
<organism evidence="2 3">
    <name type="scientific">Cuscuta australis</name>
    <dbReference type="NCBI Taxonomy" id="267555"/>
    <lineage>
        <taxon>Eukaryota</taxon>
        <taxon>Viridiplantae</taxon>
        <taxon>Streptophyta</taxon>
        <taxon>Embryophyta</taxon>
        <taxon>Tracheophyta</taxon>
        <taxon>Spermatophyta</taxon>
        <taxon>Magnoliopsida</taxon>
        <taxon>eudicotyledons</taxon>
        <taxon>Gunneridae</taxon>
        <taxon>Pentapetalae</taxon>
        <taxon>asterids</taxon>
        <taxon>lamiids</taxon>
        <taxon>Solanales</taxon>
        <taxon>Convolvulaceae</taxon>
        <taxon>Cuscuteae</taxon>
        <taxon>Cuscuta</taxon>
        <taxon>Cuscuta subgen. Grammica</taxon>
        <taxon>Cuscuta sect. Cleistogrammica</taxon>
    </lineage>
</organism>
<feature type="region of interest" description="Disordered" evidence="1">
    <location>
        <begin position="1"/>
        <end position="65"/>
    </location>
</feature>
<gene>
    <name evidence="2" type="ORF">DM860_006814</name>
</gene>
<evidence type="ECO:0000313" key="2">
    <source>
        <dbReference type="EMBL" id="RAL53142.1"/>
    </source>
</evidence>
<dbReference type="Proteomes" id="UP000249390">
    <property type="component" value="Unassembled WGS sequence"/>
</dbReference>
<comment type="caution">
    <text evidence="2">The sequence shown here is derived from an EMBL/GenBank/DDBJ whole genome shotgun (WGS) entry which is preliminary data.</text>
</comment>
<feature type="compositionally biased region" description="Basic residues" evidence="1">
    <location>
        <begin position="24"/>
        <end position="46"/>
    </location>
</feature>
<evidence type="ECO:0000313" key="3">
    <source>
        <dbReference type="Proteomes" id="UP000249390"/>
    </source>
</evidence>
<name>A0A328E575_9ASTE</name>
<sequence length="115" mass="13412">MEKAMRSVGKGSEGVGSEEEKGRLAAKRKRKNKVKKERQKRRKKEKRLAPQEQRGVAEYVAPISPEPRCPTKTTRLYVDAKRRDYRKCCADFQAQYNLPSEPFFSLHIPFALDDW</sequence>
<evidence type="ECO:0000256" key="1">
    <source>
        <dbReference type="SAM" id="MobiDB-lite"/>
    </source>
</evidence>
<reference evidence="2 3" key="1">
    <citation type="submission" date="2018-06" db="EMBL/GenBank/DDBJ databases">
        <title>The Genome of Cuscuta australis (Dodder) Provides Insight into the Evolution of Plant Parasitism.</title>
        <authorList>
            <person name="Liu H."/>
        </authorList>
    </citation>
    <scope>NUCLEOTIDE SEQUENCE [LARGE SCALE GENOMIC DNA]</scope>
    <source>
        <strain evidence="3">cv. Yunnan</strain>
        <tissue evidence="2">Vines</tissue>
    </source>
</reference>
<accession>A0A328E575</accession>
<protein>
    <submittedName>
        <fullName evidence="2">Uncharacterized protein</fullName>
    </submittedName>
</protein>